<reference evidence="9 10" key="1">
    <citation type="submission" date="2019-12" db="EMBL/GenBank/DDBJ databases">
        <title>Nesterenkonia muleiensis sp. nov., a novel actinobacterium isolated from sap of Populus euphratica.</title>
        <authorList>
            <person name="Wang R."/>
        </authorList>
    </citation>
    <scope>NUCLEOTIDE SEQUENCE [LARGE SCALE GENOMIC DNA]</scope>
    <source>
        <strain evidence="9 10">F10</strain>
    </source>
</reference>
<keyword evidence="3 6" id="KW-0812">Transmembrane</keyword>
<dbReference type="EMBL" id="WRPM01000098">
    <property type="protein sequence ID" value="MVT27387.1"/>
    <property type="molecule type" value="Genomic_DNA"/>
</dbReference>
<dbReference type="Pfam" id="PF03772">
    <property type="entry name" value="Competence"/>
    <property type="match status" value="1"/>
</dbReference>
<keyword evidence="10" id="KW-1185">Reference proteome</keyword>
<evidence type="ECO:0000313" key="9">
    <source>
        <dbReference type="EMBL" id="MVT27387.1"/>
    </source>
</evidence>
<dbReference type="InterPro" id="IPR004477">
    <property type="entry name" value="ComEC_N"/>
</dbReference>
<dbReference type="RefSeq" id="WP_157325302.1">
    <property type="nucleotide sequence ID" value="NZ_BMFX01000013.1"/>
</dbReference>
<feature type="transmembrane region" description="Helical" evidence="6">
    <location>
        <begin position="281"/>
        <end position="299"/>
    </location>
</feature>
<dbReference type="GO" id="GO:0016787">
    <property type="term" value="F:hydrolase activity"/>
    <property type="evidence" value="ECO:0007669"/>
    <property type="project" value="UniProtKB-KW"/>
</dbReference>
<accession>A0A7K1ULM4</accession>
<comment type="subcellular location">
    <subcellularLocation>
        <location evidence="1">Cell membrane</location>
        <topology evidence="1">Multi-pass membrane protein</topology>
    </subcellularLocation>
</comment>
<feature type="transmembrane region" description="Helical" evidence="6">
    <location>
        <begin position="437"/>
        <end position="457"/>
    </location>
</feature>
<feature type="transmembrane region" description="Helical" evidence="6">
    <location>
        <begin position="380"/>
        <end position="399"/>
    </location>
</feature>
<feature type="domain" description="Metallo-beta-lactamase" evidence="7">
    <location>
        <begin position="547"/>
        <end position="623"/>
    </location>
</feature>
<feature type="transmembrane region" description="Helical" evidence="6">
    <location>
        <begin position="477"/>
        <end position="497"/>
    </location>
</feature>
<comment type="caution">
    <text evidence="9">The sequence shown here is derived from an EMBL/GenBank/DDBJ whole genome shotgun (WGS) entry which is preliminary data.</text>
</comment>
<dbReference type="NCBIfam" id="TIGR00360">
    <property type="entry name" value="ComEC_N-term"/>
    <property type="match status" value="1"/>
</dbReference>
<proteinExistence type="predicted"/>
<name>A0A7K1ULM4_9MICC</name>
<protein>
    <submittedName>
        <fullName evidence="9">MBL fold metallo-hydrolase</fullName>
    </submittedName>
</protein>
<dbReference type="Proteomes" id="UP000460157">
    <property type="component" value="Unassembled WGS sequence"/>
</dbReference>
<feature type="transmembrane region" description="Helical" evidence="6">
    <location>
        <begin position="509"/>
        <end position="532"/>
    </location>
</feature>
<sequence>MNEREPLDLRLLPAAISCWAAALLAVHSTAAGSLRLAAALGLLAVVALLLLPLGRRSPRIAAVLPQLLLCAGLAAGVVLSAAQTHYGHQASGWNQAVESEAPVEVTFRVTRDSHPFTPRGDQQAGYRTEAVVISHRSPGAEHERSVTAEVLIFSDAELRAGHRYRALVSAAPTASGDRTTALLRSFGDQSPQQLPPDARSRAHEVFNELRSATRDHSRHGVGDAPALLPGVILGDRSGMSPELTEAMRVSGLTHLTVVSGTHTSLVLGALLGLARMMRMPRWGTVPLLLVGLLLFVMLVQPAPSVIRASVMGAIGALAVFAGRGRASSALLLSTVILLLGFSPWFAVQAAFQLSVAATLGIVLIGARLNDWFSLRLPRIISGPLALAVSAQLLVTPVLLPLSEGVTLYSVPANIVAAPLLPLATIPGTLAAVVSTTLPWGSAGLLWLAGFPAAGIAAVGRTTAELPQALAPWPEGPWGWVLAGLYTAAAVVLSRLVITARRRPGWSEALLLSAAAGGLAAVIIPGAVLWGLLGGGGPPQHWRFALCDVDQGDMLVIRTGEDAAVVVDAGEEPAAAAACLRQLEVNQVPMLMITHDHLDHYGGTAGVYQVAQIHQILYSGTSGWSVLDAVAETDGLVLEVPERRAELGETLEDHRDYPVTWSVWSAPDYHPNPNDNSLVVAFELWDAQTPAGAVGSAKNPLRLLALGDLEEEIAAVLLARGGLPQHIDVLKVSHHGAANGGTELLEHAQPEVALIGVGEQNSYGHPAEEILRTLQDLGAAVYRTDLHGTVVFSMTPEGLEAVSISR</sequence>
<feature type="transmembrane region" description="Helical" evidence="6">
    <location>
        <begin position="405"/>
        <end position="425"/>
    </location>
</feature>
<dbReference type="InterPro" id="IPR052159">
    <property type="entry name" value="Competence_DNA_uptake"/>
</dbReference>
<feature type="transmembrane region" description="Helical" evidence="6">
    <location>
        <begin position="60"/>
        <end position="82"/>
    </location>
</feature>
<keyword evidence="2" id="KW-1003">Cell membrane</keyword>
<dbReference type="OrthoDB" id="7177610at2"/>
<organism evidence="9 10">
    <name type="scientific">Nesterenkonia alkaliphila</name>
    <dbReference type="NCBI Taxonomy" id="1463631"/>
    <lineage>
        <taxon>Bacteria</taxon>
        <taxon>Bacillati</taxon>
        <taxon>Actinomycetota</taxon>
        <taxon>Actinomycetes</taxon>
        <taxon>Micrococcales</taxon>
        <taxon>Micrococcaceae</taxon>
        <taxon>Nesterenkonia</taxon>
    </lineage>
</organism>
<evidence type="ECO:0000256" key="4">
    <source>
        <dbReference type="ARBA" id="ARBA00022989"/>
    </source>
</evidence>
<dbReference type="Gene3D" id="3.60.15.10">
    <property type="entry name" value="Ribonuclease Z/Hydroxyacylglutathione hydrolase-like"/>
    <property type="match status" value="1"/>
</dbReference>
<dbReference type="InterPro" id="IPR036866">
    <property type="entry name" value="RibonucZ/Hydroxyglut_hydro"/>
</dbReference>
<evidence type="ECO:0000259" key="7">
    <source>
        <dbReference type="Pfam" id="PF00753"/>
    </source>
</evidence>
<gene>
    <name evidence="9" type="ORF">GNZ21_13670</name>
</gene>
<keyword evidence="4 6" id="KW-1133">Transmembrane helix</keyword>
<evidence type="ECO:0000313" key="10">
    <source>
        <dbReference type="Proteomes" id="UP000460157"/>
    </source>
</evidence>
<evidence type="ECO:0000256" key="6">
    <source>
        <dbReference type="SAM" id="Phobius"/>
    </source>
</evidence>
<evidence type="ECO:0000256" key="5">
    <source>
        <dbReference type="ARBA" id="ARBA00023136"/>
    </source>
</evidence>
<dbReference type="PANTHER" id="PTHR30619">
    <property type="entry name" value="DNA INTERNALIZATION/COMPETENCE PROTEIN COMEC/REC2"/>
    <property type="match status" value="1"/>
</dbReference>
<feature type="transmembrane region" description="Helical" evidence="6">
    <location>
        <begin position="12"/>
        <end position="30"/>
    </location>
</feature>
<feature type="transmembrane region" description="Helical" evidence="6">
    <location>
        <begin position="305"/>
        <end position="322"/>
    </location>
</feature>
<feature type="transmembrane region" description="Helical" evidence="6">
    <location>
        <begin position="36"/>
        <end position="53"/>
    </location>
</feature>
<keyword evidence="9" id="KW-0378">Hydrolase</keyword>
<evidence type="ECO:0000259" key="8">
    <source>
        <dbReference type="Pfam" id="PF03772"/>
    </source>
</evidence>
<feature type="domain" description="ComEC/Rec2-related protein" evidence="8">
    <location>
        <begin position="232"/>
        <end position="493"/>
    </location>
</feature>
<dbReference type="Pfam" id="PF00753">
    <property type="entry name" value="Lactamase_B"/>
    <property type="match status" value="1"/>
</dbReference>
<evidence type="ECO:0000256" key="1">
    <source>
        <dbReference type="ARBA" id="ARBA00004651"/>
    </source>
</evidence>
<evidence type="ECO:0000256" key="2">
    <source>
        <dbReference type="ARBA" id="ARBA00022475"/>
    </source>
</evidence>
<evidence type="ECO:0000256" key="3">
    <source>
        <dbReference type="ARBA" id="ARBA00022692"/>
    </source>
</evidence>
<feature type="transmembrane region" description="Helical" evidence="6">
    <location>
        <begin position="351"/>
        <end position="368"/>
    </location>
</feature>
<dbReference type="PANTHER" id="PTHR30619:SF1">
    <property type="entry name" value="RECOMBINATION PROTEIN 2"/>
    <property type="match status" value="1"/>
</dbReference>
<dbReference type="SUPFAM" id="SSF56281">
    <property type="entry name" value="Metallo-hydrolase/oxidoreductase"/>
    <property type="match status" value="1"/>
</dbReference>
<dbReference type="AlphaFoldDB" id="A0A7K1ULM4"/>
<keyword evidence="5 6" id="KW-0472">Membrane</keyword>
<dbReference type="InterPro" id="IPR001279">
    <property type="entry name" value="Metallo-B-lactamas"/>
</dbReference>
<dbReference type="GO" id="GO:0005886">
    <property type="term" value="C:plasma membrane"/>
    <property type="evidence" value="ECO:0007669"/>
    <property type="project" value="UniProtKB-SubCell"/>
</dbReference>